<dbReference type="GO" id="GO:0003676">
    <property type="term" value="F:nucleic acid binding"/>
    <property type="evidence" value="ECO:0007669"/>
    <property type="project" value="InterPro"/>
</dbReference>
<feature type="domain" description="Tc1-like transposase DDE" evidence="2">
    <location>
        <begin position="107"/>
        <end position="199"/>
    </location>
</feature>
<evidence type="ECO:0000313" key="4">
    <source>
        <dbReference type="Proteomes" id="UP000472267"/>
    </source>
</evidence>
<evidence type="ECO:0000256" key="1">
    <source>
        <dbReference type="SAM" id="MobiDB-lite"/>
    </source>
</evidence>
<name>A0A672IF62_SALFA</name>
<dbReference type="AlphaFoldDB" id="A0A672IF62"/>
<evidence type="ECO:0000259" key="2">
    <source>
        <dbReference type="Pfam" id="PF13358"/>
    </source>
</evidence>
<feature type="compositionally biased region" description="Basic and acidic residues" evidence="1">
    <location>
        <begin position="52"/>
        <end position="69"/>
    </location>
</feature>
<protein>
    <recommendedName>
        <fullName evidence="2">Tc1-like transposase DDE domain-containing protein</fullName>
    </recommendedName>
</protein>
<dbReference type="Proteomes" id="UP000472267">
    <property type="component" value="Chromosome 3"/>
</dbReference>
<accession>A0A672IF62</accession>
<dbReference type="InterPro" id="IPR038717">
    <property type="entry name" value="Tc1-like_DDE_dom"/>
</dbReference>
<reference evidence="3" key="1">
    <citation type="submission" date="2019-06" db="EMBL/GenBank/DDBJ databases">
        <authorList>
            <consortium name="Wellcome Sanger Institute Data Sharing"/>
        </authorList>
    </citation>
    <scope>NUCLEOTIDE SEQUENCE [LARGE SCALE GENOMIC DNA]</scope>
</reference>
<feature type="compositionally biased region" description="Basic residues" evidence="1">
    <location>
        <begin position="40"/>
        <end position="51"/>
    </location>
</feature>
<reference evidence="3" key="3">
    <citation type="submission" date="2025-09" db="UniProtKB">
        <authorList>
            <consortium name="Ensembl"/>
        </authorList>
    </citation>
    <scope>IDENTIFICATION</scope>
</reference>
<feature type="region of interest" description="Disordered" evidence="1">
    <location>
        <begin position="40"/>
        <end position="69"/>
    </location>
</feature>
<reference evidence="3" key="2">
    <citation type="submission" date="2025-08" db="UniProtKB">
        <authorList>
            <consortium name="Ensembl"/>
        </authorList>
    </citation>
    <scope>IDENTIFICATION</scope>
</reference>
<dbReference type="InterPro" id="IPR036397">
    <property type="entry name" value="RNaseH_sf"/>
</dbReference>
<organism evidence="3 4">
    <name type="scientific">Salarias fasciatus</name>
    <name type="common">Jewelled blenny</name>
    <name type="synonym">Blennius fasciatus</name>
    <dbReference type="NCBI Taxonomy" id="181472"/>
    <lineage>
        <taxon>Eukaryota</taxon>
        <taxon>Metazoa</taxon>
        <taxon>Chordata</taxon>
        <taxon>Craniata</taxon>
        <taxon>Vertebrata</taxon>
        <taxon>Euteleostomi</taxon>
        <taxon>Actinopterygii</taxon>
        <taxon>Neopterygii</taxon>
        <taxon>Teleostei</taxon>
        <taxon>Neoteleostei</taxon>
        <taxon>Acanthomorphata</taxon>
        <taxon>Ovalentaria</taxon>
        <taxon>Blenniimorphae</taxon>
        <taxon>Blenniiformes</taxon>
        <taxon>Blennioidei</taxon>
        <taxon>Blenniidae</taxon>
        <taxon>Salariinae</taxon>
        <taxon>Salarias</taxon>
    </lineage>
</organism>
<dbReference type="Pfam" id="PF13358">
    <property type="entry name" value="DDE_3"/>
    <property type="match status" value="1"/>
</dbReference>
<dbReference type="OMA" id="SAVWKIC"/>
<dbReference type="InParanoid" id="A0A672IF62"/>
<keyword evidence="4" id="KW-1185">Reference proteome</keyword>
<sequence length="200" mass="22337">MIKLLEDGNSTCMAAKDVFCSQSAVWKICTDYKRHGKAVKVKRTGRPRKTSGRQDKQKMHKTNEEETGGKLESLDVTELCDDAGNLVWCCSSEIYKEDYLKKTSKFPQSLMIWGCVSGKGSGETAVVKSSINAQVYIDILDSFLIPSIEKKMFGDDGIIFQDDNASCHRAKTVKAFLGERRIQSMQMPAHSPDLNPTEDL</sequence>
<dbReference type="Gene3D" id="3.30.420.10">
    <property type="entry name" value="Ribonuclease H-like superfamily/Ribonuclease H"/>
    <property type="match status" value="1"/>
</dbReference>
<proteinExistence type="predicted"/>
<dbReference type="Ensembl" id="ENSSFAT00005041844.1">
    <property type="protein sequence ID" value="ENSSFAP00005040358.1"/>
    <property type="gene ID" value="ENSSFAG00005020136.1"/>
</dbReference>
<evidence type="ECO:0000313" key="3">
    <source>
        <dbReference type="Ensembl" id="ENSSFAP00005040358.1"/>
    </source>
</evidence>